<feature type="domain" description="Glycosyl transferase family 1" evidence="2">
    <location>
        <begin position="197"/>
        <end position="352"/>
    </location>
</feature>
<dbReference type="EMBL" id="CP071446">
    <property type="protein sequence ID" value="QTA38483.1"/>
    <property type="molecule type" value="Genomic_DNA"/>
</dbReference>
<proteinExistence type="predicted"/>
<gene>
    <name evidence="3" type="ORF">JYK00_02870</name>
</gene>
<evidence type="ECO:0000259" key="2">
    <source>
        <dbReference type="Pfam" id="PF00534"/>
    </source>
</evidence>
<dbReference type="Proteomes" id="UP000671862">
    <property type="component" value="Chromosome"/>
</dbReference>
<reference evidence="3 4" key="1">
    <citation type="submission" date="2021-03" db="EMBL/GenBank/DDBJ databases">
        <title>Thermosipho ferrireducens sp.nov., an anaerobic thermophilic iron-reducing bacterium isolated from a deep-sea hydrothermal sulfide deposits.</title>
        <authorList>
            <person name="Zeng X."/>
            <person name="Chen Y."/>
            <person name="Shao Z."/>
        </authorList>
    </citation>
    <scope>NUCLEOTIDE SEQUENCE [LARGE SCALE GENOMIC DNA]</scope>
    <source>
        <strain evidence="3 4">JL129W03</strain>
    </source>
</reference>
<name>A0ABX7S947_9BACT</name>
<protein>
    <submittedName>
        <fullName evidence="3">Glycosyltransferase</fullName>
    </submittedName>
</protein>
<dbReference type="SUPFAM" id="SSF53756">
    <property type="entry name" value="UDP-Glycosyltransferase/glycogen phosphorylase"/>
    <property type="match status" value="1"/>
</dbReference>
<dbReference type="InterPro" id="IPR001296">
    <property type="entry name" value="Glyco_trans_1"/>
</dbReference>
<sequence length="400" mass="47113">MKILHISRFYNDGYGYQENILPYYQKLLGHEVVHITSDRMSAFVPPEKRIVGVKEYYENGVKIIRLPVKGKFKKRYVFLHGLYKTIEKEKPDYIFHHGLTSLSIFTVVKYKKAHPGVFLAVDNHADINISHGSVTWKLLLFWKILLKKCYKHIDLIFGVTPLRCLFPIKYLSAPIDKIRFLPIGADTKNVPKENMFELRKKYGFDKNDLIIVTGGKITKRKRMDKILDAFKIIEGENVKLIIFGKIFDKDFEKKMVKTKNVKYLGWLDRKKTLEVLKLADIAIWNTQHTTLIEDAIATETPLILRYYGTTAHFIDGNGLYLYSNSVKEIYEKIKLLIENKEFLNKMKKASMKMSKLLSYENVAKESIEYYYDSSPKFIHKYFMNDKFIDENYEHFEKISY</sequence>
<accession>A0ABX7S947</accession>
<dbReference type="PANTHER" id="PTHR46401">
    <property type="entry name" value="GLYCOSYLTRANSFERASE WBBK-RELATED"/>
    <property type="match status" value="1"/>
</dbReference>
<keyword evidence="1" id="KW-0808">Transferase</keyword>
<dbReference type="PANTHER" id="PTHR46401:SF2">
    <property type="entry name" value="GLYCOSYLTRANSFERASE WBBK-RELATED"/>
    <property type="match status" value="1"/>
</dbReference>
<keyword evidence="4" id="KW-1185">Reference proteome</keyword>
<evidence type="ECO:0000313" key="4">
    <source>
        <dbReference type="Proteomes" id="UP000671862"/>
    </source>
</evidence>
<dbReference type="Gene3D" id="3.40.50.2000">
    <property type="entry name" value="Glycogen Phosphorylase B"/>
    <property type="match status" value="2"/>
</dbReference>
<organism evidence="3 4">
    <name type="scientific">Thermosipho ferrireducens</name>
    <dbReference type="NCBI Taxonomy" id="2571116"/>
    <lineage>
        <taxon>Bacteria</taxon>
        <taxon>Thermotogati</taxon>
        <taxon>Thermotogota</taxon>
        <taxon>Thermotogae</taxon>
        <taxon>Thermotogales</taxon>
        <taxon>Fervidobacteriaceae</taxon>
        <taxon>Thermosipho</taxon>
    </lineage>
</organism>
<dbReference type="RefSeq" id="WP_207567200.1">
    <property type="nucleotide sequence ID" value="NZ_CP071446.1"/>
</dbReference>
<evidence type="ECO:0000256" key="1">
    <source>
        <dbReference type="ARBA" id="ARBA00022679"/>
    </source>
</evidence>
<dbReference type="Pfam" id="PF00534">
    <property type="entry name" value="Glycos_transf_1"/>
    <property type="match status" value="1"/>
</dbReference>
<evidence type="ECO:0000313" key="3">
    <source>
        <dbReference type="EMBL" id="QTA38483.1"/>
    </source>
</evidence>